<evidence type="ECO:0000313" key="7">
    <source>
        <dbReference type="Proteomes" id="UP000283090"/>
    </source>
</evidence>
<evidence type="ECO:0000259" key="4">
    <source>
        <dbReference type="PROSITE" id="PS00497"/>
    </source>
</evidence>
<sequence>MQLQLLTLLVSGLSLAEAFKPASTLGTDILAAKGLVNLAGYSILHPSKSGCNLSKVKLRKEWSTLSSREKKEYVRAVLCLQSKPARSTPLAPGARSRFDDFVATHINQTFSIHATGNFLTWHRYYTWVYEKALREECGYRGYQPYINWGKYAEDLEHAPLFDGSDTSISGNGDYIPQPSGPVFPDPQNPVIVLPPGKGSGCVTTGPFKNMTVNLGPGFFGAQYSDVAPNPQLDGLGYNPRCLRRDLGFTAAKMGSTDLNSTNLITKYTTIKTFQDFMQGTFLTGGRDIGVHTAGHFWVGGDPGGDFAASPGDPYFYLHHAQIDRTWWIWQNQDPKVRYKAVGGTITILDTPPSRNATIDDPLDLGVLAPSITIGDALSTIDGPFCYIYV</sequence>
<dbReference type="InterPro" id="IPR002227">
    <property type="entry name" value="Tyrosinase_Cu-bd"/>
</dbReference>
<dbReference type="PRINTS" id="PR00092">
    <property type="entry name" value="TYROSINASE"/>
</dbReference>
<dbReference type="Proteomes" id="UP000283090">
    <property type="component" value="Unassembled WGS sequence"/>
</dbReference>
<evidence type="ECO:0000256" key="2">
    <source>
        <dbReference type="ARBA" id="ARBA00023002"/>
    </source>
</evidence>
<proteinExistence type="predicted"/>
<dbReference type="GO" id="GO:0046872">
    <property type="term" value="F:metal ion binding"/>
    <property type="evidence" value="ECO:0007669"/>
    <property type="project" value="UniProtKB-KW"/>
</dbReference>
<feature type="domain" description="Tyrosinase copper-binding" evidence="4">
    <location>
        <begin position="113"/>
        <end position="130"/>
    </location>
</feature>
<dbReference type="PANTHER" id="PTHR11474:SF125">
    <property type="entry name" value="N-ACETYL-6-HYDROXYTRYPTOPHAN OXIDASE IVOB-RELATED"/>
    <property type="match status" value="1"/>
</dbReference>
<dbReference type="GO" id="GO:0016491">
    <property type="term" value="F:oxidoreductase activity"/>
    <property type="evidence" value="ECO:0007669"/>
    <property type="project" value="UniProtKB-KW"/>
</dbReference>
<dbReference type="AlphaFoldDB" id="A0A436ZW36"/>
<dbReference type="InterPro" id="IPR008922">
    <property type="entry name" value="Di-copper_centre_dom_sf"/>
</dbReference>
<keyword evidence="3" id="KW-0732">Signal</keyword>
<dbReference type="STRING" id="97331.A0A436ZW36"/>
<dbReference type="OrthoDB" id="6132182at2759"/>
<protein>
    <recommendedName>
        <fullName evidence="4 5">Tyrosinase copper-binding domain-containing protein</fullName>
    </recommendedName>
</protein>
<feature type="domain" description="Tyrosinase copper-binding" evidence="5">
    <location>
        <begin position="312"/>
        <end position="323"/>
    </location>
</feature>
<dbReference type="EMBL" id="SAEB01000009">
    <property type="protein sequence ID" value="RVD83062.1"/>
    <property type="molecule type" value="Genomic_DNA"/>
</dbReference>
<name>A0A436ZW36_ARTFL</name>
<evidence type="ECO:0000256" key="1">
    <source>
        <dbReference type="ARBA" id="ARBA00022723"/>
    </source>
</evidence>
<evidence type="ECO:0000256" key="3">
    <source>
        <dbReference type="SAM" id="SignalP"/>
    </source>
</evidence>
<keyword evidence="7" id="KW-1185">Reference proteome</keyword>
<dbReference type="GeneID" id="93589775"/>
<comment type="caution">
    <text evidence="6">The sequence shown here is derived from an EMBL/GenBank/DDBJ whole genome shotgun (WGS) entry which is preliminary data.</text>
</comment>
<reference evidence="6 7" key="1">
    <citation type="submission" date="2019-01" db="EMBL/GenBank/DDBJ databases">
        <title>Intercellular communication is required for trap formation in the nematode-trapping fungus Duddingtonia flagrans.</title>
        <authorList>
            <person name="Youssar L."/>
            <person name="Wernet V."/>
            <person name="Hensel N."/>
            <person name="Hildebrandt H.-G."/>
            <person name="Fischer R."/>
        </authorList>
    </citation>
    <scope>NUCLEOTIDE SEQUENCE [LARGE SCALE GENOMIC DNA]</scope>
    <source>
        <strain evidence="6 7">CBS H-5679</strain>
    </source>
</reference>
<keyword evidence="2" id="KW-0560">Oxidoreductase</keyword>
<evidence type="ECO:0000259" key="5">
    <source>
        <dbReference type="PROSITE" id="PS00498"/>
    </source>
</evidence>
<dbReference type="InterPro" id="IPR050316">
    <property type="entry name" value="Tyrosinase/Hemocyanin"/>
</dbReference>
<dbReference type="RefSeq" id="XP_067488606.1">
    <property type="nucleotide sequence ID" value="XM_067637051.1"/>
</dbReference>
<dbReference type="PROSITE" id="PS00498">
    <property type="entry name" value="TYROSINASE_2"/>
    <property type="match status" value="1"/>
</dbReference>
<feature type="signal peptide" evidence="3">
    <location>
        <begin position="1"/>
        <end position="18"/>
    </location>
</feature>
<evidence type="ECO:0000313" key="6">
    <source>
        <dbReference type="EMBL" id="RVD83062.1"/>
    </source>
</evidence>
<gene>
    <name evidence="6" type="ORF">DFL_007464</name>
</gene>
<dbReference type="PROSITE" id="PS00497">
    <property type="entry name" value="TYROSINASE_1"/>
    <property type="match status" value="1"/>
</dbReference>
<feature type="chain" id="PRO_5019095615" description="Tyrosinase copper-binding domain-containing protein" evidence="3">
    <location>
        <begin position="19"/>
        <end position="389"/>
    </location>
</feature>
<dbReference type="PANTHER" id="PTHR11474">
    <property type="entry name" value="TYROSINASE FAMILY MEMBER"/>
    <property type="match status" value="1"/>
</dbReference>
<keyword evidence="1" id="KW-0479">Metal-binding</keyword>
<dbReference type="VEuPathDB" id="FungiDB:DFL_007464"/>
<dbReference type="Gene3D" id="1.10.1280.10">
    <property type="entry name" value="Di-copper center containing domain from catechol oxidase"/>
    <property type="match status" value="1"/>
</dbReference>
<dbReference type="Pfam" id="PF00264">
    <property type="entry name" value="Tyrosinase"/>
    <property type="match status" value="1"/>
</dbReference>
<dbReference type="SUPFAM" id="SSF48056">
    <property type="entry name" value="Di-copper centre-containing domain"/>
    <property type="match status" value="1"/>
</dbReference>
<accession>A0A436ZW36</accession>
<organism evidence="6 7">
    <name type="scientific">Arthrobotrys flagrans</name>
    <name type="common">Nematode-trapping fungus</name>
    <name type="synonym">Trichothecium flagrans</name>
    <dbReference type="NCBI Taxonomy" id="97331"/>
    <lineage>
        <taxon>Eukaryota</taxon>
        <taxon>Fungi</taxon>
        <taxon>Dikarya</taxon>
        <taxon>Ascomycota</taxon>
        <taxon>Pezizomycotina</taxon>
        <taxon>Orbiliomycetes</taxon>
        <taxon>Orbiliales</taxon>
        <taxon>Orbiliaceae</taxon>
        <taxon>Arthrobotrys</taxon>
    </lineage>
</organism>